<gene>
    <name evidence="7" type="ORF">EQY75_12180</name>
</gene>
<dbReference type="InterPro" id="IPR002641">
    <property type="entry name" value="PNPLA_dom"/>
</dbReference>
<evidence type="ECO:0000256" key="5">
    <source>
        <dbReference type="SAM" id="Phobius"/>
    </source>
</evidence>
<accession>A0A411EBX1</accession>
<dbReference type="InterPro" id="IPR050301">
    <property type="entry name" value="NTE"/>
</dbReference>
<dbReference type="CDD" id="cd07205">
    <property type="entry name" value="Pat_PNPLA6_PNPLA7_NTE1_like"/>
    <property type="match status" value="1"/>
</dbReference>
<keyword evidence="5" id="KW-0812">Transmembrane</keyword>
<dbReference type="PANTHER" id="PTHR14226">
    <property type="entry name" value="NEUROPATHY TARGET ESTERASE/SWISS CHEESE D.MELANOGASTER"/>
    <property type="match status" value="1"/>
</dbReference>
<dbReference type="GO" id="GO:0016787">
    <property type="term" value="F:hydrolase activity"/>
    <property type="evidence" value="ECO:0007669"/>
    <property type="project" value="UniProtKB-UniRule"/>
</dbReference>
<dbReference type="Proteomes" id="UP000290889">
    <property type="component" value="Chromosome"/>
</dbReference>
<keyword evidence="3 4" id="KW-0443">Lipid metabolism</keyword>
<dbReference type="GO" id="GO:0016042">
    <property type="term" value="P:lipid catabolic process"/>
    <property type="evidence" value="ECO:0007669"/>
    <property type="project" value="UniProtKB-UniRule"/>
</dbReference>
<keyword evidence="2 4" id="KW-0442">Lipid degradation</keyword>
<evidence type="ECO:0000256" key="2">
    <source>
        <dbReference type="ARBA" id="ARBA00022963"/>
    </source>
</evidence>
<dbReference type="Gene3D" id="3.40.1090.10">
    <property type="entry name" value="Cytosolic phospholipase A2 catalytic domain"/>
    <property type="match status" value="2"/>
</dbReference>
<dbReference type="InterPro" id="IPR016035">
    <property type="entry name" value="Acyl_Trfase/lysoPLipase"/>
</dbReference>
<feature type="domain" description="PNPLA" evidence="6">
    <location>
        <begin position="6"/>
        <end position="164"/>
    </location>
</feature>
<dbReference type="Pfam" id="PF01734">
    <property type="entry name" value="Patatin"/>
    <property type="match status" value="1"/>
</dbReference>
<evidence type="ECO:0000259" key="6">
    <source>
        <dbReference type="PROSITE" id="PS51635"/>
    </source>
</evidence>
<proteinExistence type="predicted"/>
<keyword evidence="1 4" id="KW-0378">Hydrolase</keyword>
<evidence type="ECO:0000256" key="3">
    <source>
        <dbReference type="ARBA" id="ARBA00023098"/>
    </source>
</evidence>
<reference evidence="7 8" key="1">
    <citation type="submission" date="2019-01" db="EMBL/GenBank/DDBJ databases">
        <title>Muriicola soli sp. nov., isolated from soil.</title>
        <authorList>
            <person name="Kang H.J."/>
            <person name="Kim S.B."/>
        </authorList>
    </citation>
    <scope>NUCLEOTIDE SEQUENCE [LARGE SCALE GENOMIC DNA]</scope>
    <source>
        <strain evidence="7 8">MMS17-SY002</strain>
    </source>
</reference>
<protein>
    <submittedName>
        <fullName evidence="7">Patatin</fullName>
    </submittedName>
</protein>
<evidence type="ECO:0000313" key="7">
    <source>
        <dbReference type="EMBL" id="QBA65222.1"/>
    </source>
</evidence>
<dbReference type="AlphaFoldDB" id="A0A411EBX1"/>
<feature type="short sequence motif" description="DGA/G" evidence="4">
    <location>
        <begin position="151"/>
        <end position="153"/>
    </location>
</feature>
<feature type="active site" description="Proton acceptor" evidence="4">
    <location>
        <position position="151"/>
    </location>
</feature>
<name>A0A411EBX1_9FLAO</name>
<keyword evidence="5" id="KW-0472">Membrane</keyword>
<feature type="transmembrane region" description="Helical" evidence="5">
    <location>
        <begin position="34"/>
        <end position="51"/>
    </location>
</feature>
<comment type="caution">
    <text evidence="4">Lacks conserved residue(s) required for the propagation of feature annotation.</text>
</comment>
<evidence type="ECO:0000256" key="4">
    <source>
        <dbReference type="PROSITE-ProRule" id="PRU01161"/>
    </source>
</evidence>
<feature type="short sequence motif" description="GXSXG" evidence="4">
    <location>
        <begin position="37"/>
        <end position="41"/>
    </location>
</feature>
<dbReference type="KEGG" id="mur:EQY75_12180"/>
<organism evidence="7 8">
    <name type="scientific">Muriicola soli</name>
    <dbReference type="NCBI Taxonomy" id="2507538"/>
    <lineage>
        <taxon>Bacteria</taxon>
        <taxon>Pseudomonadati</taxon>
        <taxon>Bacteroidota</taxon>
        <taxon>Flavobacteriia</taxon>
        <taxon>Flavobacteriales</taxon>
        <taxon>Flavobacteriaceae</taxon>
        <taxon>Muriicola</taxon>
    </lineage>
</organism>
<dbReference type="RefSeq" id="WP_129606250.1">
    <property type="nucleotide sequence ID" value="NZ_CP035544.1"/>
</dbReference>
<dbReference type="PANTHER" id="PTHR14226:SF29">
    <property type="entry name" value="NEUROPATHY TARGET ESTERASE SWS"/>
    <property type="match status" value="1"/>
</dbReference>
<dbReference type="OrthoDB" id="9770965at2"/>
<keyword evidence="8" id="KW-1185">Reference proteome</keyword>
<dbReference type="EMBL" id="CP035544">
    <property type="protein sequence ID" value="QBA65222.1"/>
    <property type="molecule type" value="Genomic_DNA"/>
</dbReference>
<feature type="active site" description="Nucleophile" evidence="4">
    <location>
        <position position="39"/>
    </location>
</feature>
<sequence>MKKVGLALGGGAVLGAAHIGVLKALQEKDLNIQFITGTSIGAFVAALYAFGKDWSEIRDISSELKWMDITSISLSRYSLLSNEKFGALITEHIGEKNIEDSSIPLAIIATDAGSGEKVILRKGPVAEAVMASTCIPGLFKPVKLDDRMLLDGGIVENVPIKTLRNIGAEFVIGVDLNAKHAYEEPGNILDVLLNSFHFIMQQAAKLQTEHADLLIKPDLSAFGRADTSQIEGLIQKGYEDTKDLLAQKELKLSTNWFIESWNKFTNLFSKEEG</sequence>
<evidence type="ECO:0000256" key="1">
    <source>
        <dbReference type="ARBA" id="ARBA00022801"/>
    </source>
</evidence>
<keyword evidence="5" id="KW-1133">Transmembrane helix</keyword>
<evidence type="ECO:0000313" key="8">
    <source>
        <dbReference type="Proteomes" id="UP000290889"/>
    </source>
</evidence>
<dbReference type="SUPFAM" id="SSF52151">
    <property type="entry name" value="FabD/lysophospholipase-like"/>
    <property type="match status" value="1"/>
</dbReference>
<dbReference type="PROSITE" id="PS51635">
    <property type="entry name" value="PNPLA"/>
    <property type="match status" value="1"/>
</dbReference>